<feature type="binding site" evidence="6">
    <location>
        <position position="74"/>
    </location>
    <ligand>
        <name>[4Fe-4S] cluster</name>
        <dbReference type="ChEBI" id="CHEBI:49883"/>
        <label>2</label>
    </ligand>
</feature>
<dbReference type="NCBIfam" id="TIGR00402">
    <property type="entry name" value="napF"/>
    <property type="match status" value="1"/>
</dbReference>
<comment type="cofactor">
    <cofactor evidence="6">
        <name>[4Fe-4S] cluster</name>
        <dbReference type="ChEBI" id="CHEBI:49883"/>
    </cofactor>
</comment>
<feature type="binding site" evidence="6">
    <location>
        <position position="39"/>
    </location>
    <ligand>
        <name>[4Fe-4S] cluster</name>
        <dbReference type="ChEBI" id="CHEBI:49883"/>
        <label>1</label>
    </ligand>
</feature>
<keyword evidence="4 6" id="KW-0408">Iron</keyword>
<comment type="subcellular location">
    <subcellularLocation>
        <location evidence="6">Cytoplasm</location>
    </subcellularLocation>
</comment>
<evidence type="ECO:0000256" key="5">
    <source>
        <dbReference type="ARBA" id="ARBA00023014"/>
    </source>
</evidence>
<dbReference type="CDD" id="cd10564">
    <property type="entry name" value="NapF_like"/>
    <property type="match status" value="1"/>
</dbReference>
<dbReference type="SUPFAM" id="SSF54862">
    <property type="entry name" value="4Fe-4S ferredoxins"/>
    <property type="match status" value="1"/>
</dbReference>
<comment type="subunit">
    <text evidence="6">Interacts with the cytoplasmic NapA precursor.</text>
</comment>
<feature type="binding site" evidence="6">
    <location>
        <position position="68"/>
    </location>
    <ligand>
        <name>[4Fe-4S] cluster</name>
        <dbReference type="ChEBI" id="CHEBI:49883"/>
        <label>2</label>
    </ligand>
</feature>
<proteinExistence type="inferred from homology"/>
<feature type="binding site" evidence="6">
    <location>
        <position position="143"/>
    </location>
    <ligand>
        <name>[4Fe-4S] cluster</name>
        <dbReference type="ChEBI" id="CHEBI:49883"/>
        <label>3</label>
    </ligand>
</feature>
<protein>
    <recommendedName>
        <fullName evidence="6">Ferredoxin-type protein NapF</fullName>
    </recommendedName>
</protein>
<evidence type="ECO:0000256" key="3">
    <source>
        <dbReference type="ARBA" id="ARBA00022737"/>
    </source>
</evidence>
<feature type="binding site" evidence="6">
    <location>
        <position position="46"/>
    </location>
    <ligand>
        <name>[4Fe-4S] cluster</name>
        <dbReference type="ChEBI" id="CHEBI:49883"/>
        <label>1</label>
    </ligand>
</feature>
<dbReference type="Pfam" id="PF12838">
    <property type="entry name" value="Fer4_7"/>
    <property type="match status" value="1"/>
</dbReference>
<name>A0A106BXE1_SHEFR</name>
<gene>
    <name evidence="6" type="primary">napF</name>
    <name evidence="8" type="ORF">AWJ07_08315</name>
</gene>
<feature type="binding site" evidence="6">
    <location>
        <position position="71"/>
    </location>
    <ligand>
        <name>[4Fe-4S] cluster</name>
        <dbReference type="ChEBI" id="CHEBI:49883"/>
        <label>2</label>
    </ligand>
</feature>
<dbReference type="PANTHER" id="PTHR24960:SF79">
    <property type="entry name" value="PHOTOSYSTEM I IRON-SULFUR CENTER"/>
    <property type="match status" value="1"/>
</dbReference>
<dbReference type="InterPro" id="IPR050157">
    <property type="entry name" value="PSI_iron-sulfur_center"/>
</dbReference>
<keyword evidence="6" id="KW-0963">Cytoplasm</keyword>
<sequence length="161" mass="17754">MNQGINQSRRNLFSRRKSNVTRPPWSKTDQEFTDNCTRCDKCITACETQIIKRGEGGFPEIDFTKDECTFCKQCVDVCPEPVFDRDQSLPWSITAAIKDNCLTHEGVWCQSCKDACDPRAISFIMAVGQVPKPVIDTDACTGCGACVSPCPADAILIGHPS</sequence>
<evidence type="ECO:0000259" key="7">
    <source>
        <dbReference type="PROSITE" id="PS51379"/>
    </source>
</evidence>
<dbReference type="InterPro" id="IPR017896">
    <property type="entry name" value="4Fe4S_Fe-S-bd"/>
</dbReference>
<dbReference type="HAMAP" id="MF_02201">
    <property type="entry name" value="NapF"/>
    <property type="match status" value="1"/>
</dbReference>
<feature type="domain" description="4Fe-4S ferredoxin-type" evidence="7">
    <location>
        <begin position="27"/>
        <end position="56"/>
    </location>
</feature>
<dbReference type="RefSeq" id="WP_059747323.1">
    <property type="nucleotide sequence ID" value="NZ_LRDC01000051.1"/>
</dbReference>
<feature type="domain" description="4Fe-4S ferredoxin-type" evidence="7">
    <location>
        <begin position="57"/>
        <end position="88"/>
    </location>
</feature>
<evidence type="ECO:0000256" key="1">
    <source>
        <dbReference type="ARBA" id="ARBA00022485"/>
    </source>
</evidence>
<reference evidence="8 9" key="1">
    <citation type="submission" date="2016-01" db="EMBL/GenBank/DDBJ databases">
        <title>Draft genome of the antarctic isolate Shewanella frigidimarina Ag06-30.</title>
        <authorList>
            <person name="Parmeciano Di Noto G."/>
            <person name="Vazquez S."/>
            <person name="Mac Cormack W."/>
            <person name="Iriarte A."/>
            <person name="Quiroga C."/>
        </authorList>
    </citation>
    <scope>NUCLEOTIDE SEQUENCE [LARGE SCALE GENOMIC DNA]</scope>
    <source>
        <strain evidence="8 9">Ag06-30</strain>
    </source>
</reference>
<evidence type="ECO:0000256" key="6">
    <source>
        <dbReference type="HAMAP-Rule" id="MF_02201"/>
    </source>
</evidence>
<dbReference type="PROSITE" id="PS51379">
    <property type="entry name" value="4FE4S_FER_2"/>
    <property type="match status" value="3"/>
</dbReference>
<dbReference type="PANTHER" id="PTHR24960">
    <property type="entry name" value="PHOTOSYSTEM I IRON-SULFUR CENTER-RELATED"/>
    <property type="match status" value="1"/>
</dbReference>
<organism evidence="8">
    <name type="scientific">Shewanella frigidimarina</name>
    <dbReference type="NCBI Taxonomy" id="56812"/>
    <lineage>
        <taxon>Bacteria</taxon>
        <taxon>Pseudomonadati</taxon>
        <taxon>Pseudomonadota</taxon>
        <taxon>Gammaproteobacteria</taxon>
        <taxon>Alteromonadales</taxon>
        <taxon>Shewanellaceae</taxon>
        <taxon>Shewanella</taxon>
    </lineage>
</organism>
<keyword evidence="1 6" id="KW-0004">4Fe-4S</keyword>
<dbReference type="InterPro" id="IPR004496">
    <property type="entry name" value="NapF"/>
</dbReference>
<keyword evidence="5 6" id="KW-0411">Iron-sulfur</keyword>
<feature type="binding site" evidence="6">
    <location>
        <position position="36"/>
    </location>
    <ligand>
        <name>[4Fe-4S] cluster</name>
        <dbReference type="ChEBI" id="CHEBI:49883"/>
        <label>1</label>
    </ligand>
</feature>
<feature type="domain" description="4Fe-4S ferredoxin-type" evidence="7">
    <location>
        <begin position="131"/>
        <end position="160"/>
    </location>
</feature>
<dbReference type="InterPro" id="IPR017900">
    <property type="entry name" value="4Fe4S_Fe_S_CS"/>
</dbReference>
<dbReference type="GO" id="GO:0046872">
    <property type="term" value="F:metal ion binding"/>
    <property type="evidence" value="ECO:0007669"/>
    <property type="project" value="UniProtKB-KW"/>
</dbReference>
<feature type="binding site" evidence="6">
    <location>
        <position position="150"/>
    </location>
    <ligand>
        <name>[4Fe-4S] cluster</name>
        <dbReference type="ChEBI" id="CHEBI:49883"/>
        <label>3</label>
    </ligand>
</feature>
<evidence type="ECO:0000313" key="9">
    <source>
        <dbReference type="Proteomes" id="UP000055702"/>
    </source>
</evidence>
<dbReference type="Gene3D" id="3.30.70.20">
    <property type="match status" value="2"/>
</dbReference>
<comment type="function">
    <text evidence="6">Could be involved in the maturation of NapA, the catalytic subunit of the periplasmic nitrate reductase, before its export into the periplasm.</text>
</comment>
<dbReference type="AlphaFoldDB" id="A0A106BXE1"/>
<evidence type="ECO:0000256" key="2">
    <source>
        <dbReference type="ARBA" id="ARBA00022723"/>
    </source>
</evidence>
<comment type="similarity">
    <text evidence="6">Belongs to the NapF family.</text>
</comment>
<evidence type="ECO:0000256" key="4">
    <source>
        <dbReference type="ARBA" id="ARBA00023004"/>
    </source>
</evidence>
<keyword evidence="2 6" id="KW-0479">Metal-binding</keyword>
<dbReference type="Proteomes" id="UP000055702">
    <property type="component" value="Unassembled WGS sequence"/>
</dbReference>
<feature type="binding site" evidence="6">
    <location>
        <position position="78"/>
    </location>
    <ligand>
        <name>[4Fe-4S] cluster</name>
        <dbReference type="ChEBI" id="CHEBI:49883"/>
        <label>2</label>
    </ligand>
</feature>
<feature type="binding site" evidence="6">
    <location>
        <position position="146"/>
    </location>
    <ligand>
        <name>[4Fe-4S] cluster</name>
        <dbReference type="ChEBI" id="CHEBI:49883"/>
        <label>3</label>
    </ligand>
</feature>
<dbReference type="PROSITE" id="PS00198">
    <property type="entry name" value="4FE4S_FER_1"/>
    <property type="match status" value="1"/>
</dbReference>
<comment type="caution">
    <text evidence="8">The sequence shown here is derived from an EMBL/GenBank/DDBJ whole genome shotgun (WGS) entry which is preliminary data.</text>
</comment>
<dbReference type="GO" id="GO:0005737">
    <property type="term" value="C:cytoplasm"/>
    <property type="evidence" value="ECO:0007669"/>
    <property type="project" value="UniProtKB-SubCell"/>
</dbReference>
<dbReference type="GO" id="GO:0051539">
    <property type="term" value="F:4 iron, 4 sulfur cluster binding"/>
    <property type="evidence" value="ECO:0007669"/>
    <property type="project" value="UniProtKB-UniRule"/>
</dbReference>
<accession>A0A106BXE1</accession>
<feature type="binding site" evidence="6">
    <location>
        <position position="140"/>
    </location>
    <ligand>
        <name>[4Fe-4S] cluster</name>
        <dbReference type="ChEBI" id="CHEBI:49883"/>
        <label>3</label>
    </ligand>
</feature>
<feature type="binding site" evidence="6">
    <location>
        <position position="42"/>
    </location>
    <ligand>
        <name>[4Fe-4S] cluster</name>
        <dbReference type="ChEBI" id="CHEBI:49883"/>
        <label>1</label>
    </ligand>
</feature>
<dbReference type="Pfam" id="PF00037">
    <property type="entry name" value="Fer4"/>
    <property type="match status" value="1"/>
</dbReference>
<evidence type="ECO:0000313" key="8">
    <source>
        <dbReference type="EMBL" id="KVX00362.1"/>
    </source>
</evidence>
<keyword evidence="3 6" id="KW-0677">Repeat</keyword>
<dbReference type="EMBL" id="LRDC01000051">
    <property type="protein sequence ID" value="KVX00362.1"/>
    <property type="molecule type" value="Genomic_DNA"/>
</dbReference>